<dbReference type="PANTHER" id="PTHR32444:SF183">
    <property type="entry name" value="APPLE DOMAIN-CONTAINING PROTEIN"/>
    <property type="match status" value="1"/>
</dbReference>
<dbReference type="PROSITE" id="PS50948">
    <property type="entry name" value="PAN"/>
    <property type="match status" value="1"/>
</dbReference>
<comment type="caution">
    <text evidence="4">The sequence shown here is derived from an EMBL/GenBank/DDBJ whole genome shotgun (WGS) entry which is preliminary data.</text>
</comment>
<keyword evidence="5" id="KW-1185">Reference proteome</keyword>
<dbReference type="Gene3D" id="3.30.200.20">
    <property type="entry name" value="Phosphorylase Kinase, domain 1"/>
    <property type="match status" value="1"/>
</dbReference>
<protein>
    <recommendedName>
        <fullName evidence="3">Apple domain-containing protein</fullName>
    </recommendedName>
</protein>
<feature type="non-terminal residue" evidence="4">
    <location>
        <position position="199"/>
    </location>
</feature>
<dbReference type="FunFam" id="3.50.4.10:FF:000002">
    <property type="entry name" value="G-type lectin S-receptor-like serine/threonine-protein kinase"/>
    <property type="match status" value="1"/>
</dbReference>
<keyword evidence="2" id="KW-0675">Receptor</keyword>
<dbReference type="Gene3D" id="3.50.4.10">
    <property type="entry name" value="Hepatocyte Growth Factor"/>
    <property type="match status" value="1"/>
</dbReference>
<accession>A0AAD9TNY3</accession>
<evidence type="ECO:0000313" key="4">
    <source>
        <dbReference type="EMBL" id="KAK2639328.1"/>
    </source>
</evidence>
<proteinExistence type="predicted"/>
<dbReference type="AlphaFoldDB" id="A0AAD9TNY3"/>
<dbReference type="CDD" id="cd01098">
    <property type="entry name" value="PAN_AP_plant"/>
    <property type="match status" value="1"/>
</dbReference>
<dbReference type="InterPro" id="IPR003609">
    <property type="entry name" value="Pan_app"/>
</dbReference>
<evidence type="ECO:0000256" key="1">
    <source>
        <dbReference type="ARBA" id="ARBA00022553"/>
    </source>
</evidence>
<dbReference type="SMART" id="SM00473">
    <property type="entry name" value="PAN_AP"/>
    <property type="match status" value="1"/>
</dbReference>
<dbReference type="Proteomes" id="UP001280121">
    <property type="component" value="Unassembled WGS sequence"/>
</dbReference>
<feature type="domain" description="Apple" evidence="3">
    <location>
        <begin position="5"/>
        <end position="86"/>
    </location>
</feature>
<dbReference type="Pfam" id="PF08276">
    <property type="entry name" value="PAN_2"/>
    <property type="match status" value="1"/>
</dbReference>
<evidence type="ECO:0000256" key="2">
    <source>
        <dbReference type="ARBA" id="ARBA00023170"/>
    </source>
</evidence>
<organism evidence="4 5">
    <name type="scientific">Dipteronia dyeriana</name>
    <dbReference type="NCBI Taxonomy" id="168575"/>
    <lineage>
        <taxon>Eukaryota</taxon>
        <taxon>Viridiplantae</taxon>
        <taxon>Streptophyta</taxon>
        <taxon>Embryophyta</taxon>
        <taxon>Tracheophyta</taxon>
        <taxon>Spermatophyta</taxon>
        <taxon>Magnoliopsida</taxon>
        <taxon>eudicotyledons</taxon>
        <taxon>Gunneridae</taxon>
        <taxon>Pentapetalae</taxon>
        <taxon>rosids</taxon>
        <taxon>malvids</taxon>
        <taxon>Sapindales</taxon>
        <taxon>Sapindaceae</taxon>
        <taxon>Hippocastanoideae</taxon>
        <taxon>Acereae</taxon>
        <taxon>Dipteronia</taxon>
    </lineage>
</organism>
<reference evidence="4" key="1">
    <citation type="journal article" date="2023" name="Plant J.">
        <title>Genome sequences and population genomics provide insights into the demographic history, inbreeding, and mutation load of two 'living fossil' tree species of Dipteronia.</title>
        <authorList>
            <person name="Feng Y."/>
            <person name="Comes H.P."/>
            <person name="Chen J."/>
            <person name="Zhu S."/>
            <person name="Lu R."/>
            <person name="Zhang X."/>
            <person name="Li P."/>
            <person name="Qiu J."/>
            <person name="Olsen K.M."/>
            <person name="Qiu Y."/>
        </authorList>
    </citation>
    <scope>NUCLEOTIDE SEQUENCE</scope>
    <source>
        <strain evidence="4">KIB01</strain>
    </source>
</reference>
<name>A0AAD9TNY3_9ROSI</name>
<dbReference type="PANTHER" id="PTHR32444">
    <property type="entry name" value="BULB-TYPE LECTIN DOMAIN-CONTAINING PROTEIN"/>
    <property type="match status" value="1"/>
</dbReference>
<dbReference type="EMBL" id="JANJYI010000008">
    <property type="protein sequence ID" value="KAK2639328.1"/>
    <property type="molecule type" value="Genomic_DNA"/>
</dbReference>
<gene>
    <name evidence="4" type="ORF">Ddye_027123</name>
</gene>
<keyword evidence="1" id="KW-0597">Phosphoprotein</keyword>
<evidence type="ECO:0000259" key="3">
    <source>
        <dbReference type="PROSITE" id="PS50948"/>
    </source>
</evidence>
<evidence type="ECO:0000313" key="5">
    <source>
        <dbReference type="Proteomes" id="UP001280121"/>
    </source>
</evidence>
<sequence length="199" mass="22685">MQLHCENGDGFLKYEEVKLPDTSNVWFNKTISLIECKKSCSNNCSCIAYASLDVREGGSGSLLWFRDLVDIRELVEGGQDLFIRLAVSELEFSLIVSYKIDDNEEGSREDDMELPIYDLNTIANATGNFSDKKKLRECGFGPGYKVQYFYLNQCFFTLNDGFYGTLMDGQEIAVKRLSKCYGQGIEEFKNEVVLKEMKE</sequence>